<dbReference type="InterPro" id="IPR010280">
    <property type="entry name" value="U5_MeTrfase_fam"/>
</dbReference>
<feature type="binding site" evidence="4">
    <location>
        <position position="253"/>
    </location>
    <ligand>
        <name>S-adenosyl-L-methionine</name>
        <dbReference type="ChEBI" id="CHEBI:59789"/>
    </ligand>
</feature>
<accession>M3UKV6</accession>
<dbReference type="STRING" id="410332.SAMN04488550_2047"/>
<dbReference type="Gene3D" id="2.40.50.140">
    <property type="entry name" value="Nucleic acid-binding proteins"/>
    <property type="match status" value="1"/>
</dbReference>
<dbReference type="PROSITE" id="PS51687">
    <property type="entry name" value="SAM_MT_RNA_M5U"/>
    <property type="match status" value="1"/>
</dbReference>
<feature type="compositionally biased region" description="Basic and acidic residues" evidence="5">
    <location>
        <begin position="191"/>
        <end position="211"/>
    </location>
</feature>
<comment type="similarity">
    <text evidence="4">Belongs to the class I-like SAM-binding methyltransferase superfamily. RNA M5U methyltransferase family.</text>
</comment>
<evidence type="ECO:0000256" key="2">
    <source>
        <dbReference type="ARBA" id="ARBA00022679"/>
    </source>
</evidence>
<dbReference type="Proteomes" id="UP000035009">
    <property type="component" value="Unassembled WGS sequence"/>
</dbReference>
<protein>
    <submittedName>
        <fullName evidence="7">Putative RNA methyltransferase</fullName>
    </submittedName>
</protein>
<dbReference type="InterPro" id="IPR002792">
    <property type="entry name" value="TRAM_dom"/>
</dbReference>
<dbReference type="EMBL" id="BAOP01000016">
    <property type="protein sequence ID" value="GAC80255.1"/>
    <property type="molecule type" value="Genomic_DNA"/>
</dbReference>
<dbReference type="PANTHER" id="PTHR11061:SF30">
    <property type="entry name" value="TRNA (URACIL(54)-C(5))-METHYLTRANSFERASE"/>
    <property type="match status" value="1"/>
</dbReference>
<gene>
    <name evidence="7" type="ORF">GM1_016_00160</name>
</gene>
<feature type="binding site" evidence="4">
    <location>
        <position position="352"/>
    </location>
    <ligand>
        <name>S-adenosyl-L-methionine</name>
        <dbReference type="ChEBI" id="CHEBI:59789"/>
    </ligand>
</feature>
<proteinExistence type="inferred from homology"/>
<dbReference type="PANTHER" id="PTHR11061">
    <property type="entry name" value="RNA M5U METHYLTRANSFERASE"/>
    <property type="match status" value="1"/>
</dbReference>
<dbReference type="InterPro" id="IPR030391">
    <property type="entry name" value="MeTrfase_TrmA_CS"/>
</dbReference>
<dbReference type="InterPro" id="IPR029063">
    <property type="entry name" value="SAM-dependent_MTases_sf"/>
</dbReference>
<comment type="caution">
    <text evidence="7">The sequence shown here is derived from an EMBL/GenBank/DDBJ whole genome shotgun (WGS) entry which is preliminary data.</text>
</comment>
<feature type="active site" description="Nucleophile" evidence="4">
    <location>
        <position position="379"/>
    </location>
</feature>
<keyword evidence="3 4" id="KW-0949">S-adenosyl-L-methionine</keyword>
<evidence type="ECO:0000256" key="1">
    <source>
        <dbReference type="ARBA" id="ARBA00022603"/>
    </source>
</evidence>
<feature type="domain" description="TRAM" evidence="6">
    <location>
        <begin position="1"/>
        <end position="56"/>
    </location>
</feature>
<feature type="region of interest" description="Disordered" evidence="5">
    <location>
        <begin position="191"/>
        <end position="232"/>
    </location>
</feature>
<dbReference type="InterPro" id="IPR012340">
    <property type="entry name" value="NA-bd_OB-fold"/>
</dbReference>
<sequence>MTELELDVTGYANGGSGIARHNGRVVFVAGALPGERVRVNVTDDSRASYAKASVVDVLDASPHRVAPLCPAAAAGAGCCDLSFVDPTYARELGADALGDVLRRIGGFGIDATEPPTVEPLGDVPTGWRVRTRLAVGADGVVGLRGRRSSDLVTTPCAGPVAGLLDGLDGLGGAVGTELVLASDSDGVRHIAELSAPADRRGRSGRGGDRRGRAQRSRSAHSAPRSVRTVQGDTHAVQTIGERSWTVPVTGFWQAHHNAPAAYTRAALELVKGIGLSGDVHVWDLYGGVGVFSASLLDGASDFSVRGVDLVDTDPGALAAAERTLATDPVEIHRGAVADVVSSLRAPDLVISDPPRSGAGADVVDAVVAAEPGVVVHVGCDAAAFARDLGRFATHGYSVREWRAFDAFPMTHHVEGIAVLTR</sequence>
<keyword evidence="1 4" id="KW-0489">Methyltransferase</keyword>
<organism evidence="7 8">
    <name type="scientific">Gordonia malaquae NBRC 108250</name>
    <dbReference type="NCBI Taxonomy" id="1223542"/>
    <lineage>
        <taxon>Bacteria</taxon>
        <taxon>Bacillati</taxon>
        <taxon>Actinomycetota</taxon>
        <taxon>Actinomycetes</taxon>
        <taxon>Mycobacteriales</taxon>
        <taxon>Gordoniaceae</taxon>
        <taxon>Gordonia</taxon>
    </lineage>
</organism>
<dbReference type="RefSeq" id="WP_008379184.1">
    <property type="nucleotide sequence ID" value="NZ_BAOP01000016.1"/>
</dbReference>
<feature type="binding site" evidence="4">
    <location>
        <position position="285"/>
    </location>
    <ligand>
        <name>S-adenosyl-L-methionine</name>
        <dbReference type="ChEBI" id="CHEBI:59789"/>
    </ligand>
</feature>
<dbReference type="AlphaFoldDB" id="M3UKV6"/>
<dbReference type="GO" id="GO:0070041">
    <property type="term" value="F:rRNA (uridine-C5-)-methyltransferase activity"/>
    <property type="evidence" value="ECO:0007669"/>
    <property type="project" value="TreeGrafter"/>
</dbReference>
<feature type="binding site" evidence="4">
    <location>
        <position position="308"/>
    </location>
    <ligand>
        <name>S-adenosyl-L-methionine</name>
        <dbReference type="ChEBI" id="CHEBI:59789"/>
    </ligand>
</feature>
<dbReference type="Gene3D" id="3.40.50.150">
    <property type="entry name" value="Vaccinia Virus protein VP39"/>
    <property type="match status" value="1"/>
</dbReference>
<dbReference type="PROSITE" id="PS50926">
    <property type="entry name" value="TRAM"/>
    <property type="match status" value="1"/>
</dbReference>
<evidence type="ECO:0000313" key="8">
    <source>
        <dbReference type="Proteomes" id="UP000035009"/>
    </source>
</evidence>
<dbReference type="OrthoDB" id="9804590at2"/>
<reference evidence="7 8" key="1">
    <citation type="submission" date="2013-02" db="EMBL/GenBank/DDBJ databases">
        <title>Whole genome shotgun sequence of Gordonia malaquae NBRC 108250.</title>
        <authorList>
            <person name="Yoshida I."/>
            <person name="Hosoyama A."/>
            <person name="Tsuchikane K."/>
            <person name="Ando Y."/>
            <person name="Baba S."/>
            <person name="Ohji S."/>
            <person name="Hamada M."/>
            <person name="Tamura T."/>
            <person name="Yamazoe A."/>
            <person name="Yamazaki S."/>
            <person name="Fujita N."/>
        </authorList>
    </citation>
    <scope>NUCLEOTIDE SEQUENCE [LARGE SCALE GENOMIC DNA]</scope>
    <source>
        <strain evidence="7 8">NBRC 108250</strain>
    </source>
</reference>
<dbReference type="SUPFAM" id="SSF50249">
    <property type="entry name" value="Nucleic acid-binding proteins"/>
    <property type="match status" value="1"/>
</dbReference>
<evidence type="ECO:0000259" key="6">
    <source>
        <dbReference type="PROSITE" id="PS50926"/>
    </source>
</evidence>
<evidence type="ECO:0000256" key="4">
    <source>
        <dbReference type="PROSITE-ProRule" id="PRU01024"/>
    </source>
</evidence>
<evidence type="ECO:0000256" key="3">
    <source>
        <dbReference type="ARBA" id="ARBA00022691"/>
    </source>
</evidence>
<dbReference type="SUPFAM" id="SSF53335">
    <property type="entry name" value="S-adenosyl-L-methionine-dependent methyltransferases"/>
    <property type="match status" value="1"/>
</dbReference>
<dbReference type="GO" id="GO:0070475">
    <property type="term" value="P:rRNA base methylation"/>
    <property type="evidence" value="ECO:0007669"/>
    <property type="project" value="TreeGrafter"/>
</dbReference>
<dbReference type="PROSITE" id="PS01231">
    <property type="entry name" value="TRMA_2"/>
    <property type="match status" value="1"/>
</dbReference>
<name>M3UKV6_GORML</name>
<keyword evidence="2 4" id="KW-0808">Transferase</keyword>
<evidence type="ECO:0000313" key="7">
    <source>
        <dbReference type="EMBL" id="GAC80255.1"/>
    </source>
</evidence>
<keyword evidence="8" id="KW-1185">Reference proteome</keyword>
<dbReference type="Pfam" id="PF05958">
    <property type="entry name" value="tRNA_U5-meth_tr"/>
    <property type="match status" value="1"/>
</dbReference>
<dbReference type="eggNOG" id="COG2265">
    <property type="taxonomic scope" value="Bacteria"/>
</dbReference>
<evidence type="ECO:0000256" key="5">
    <source>
        <dbReference type="SAM" id="MobiDB-lite"/>
    </source>
</evidence>
<dbReference type="Pfam" id="PF01938">
    <property type="entry name" value="TRAM"/>
    <property type="match status" value="1"/>
</dbReference>